<name>A0ABD7T9L6_9PSED</name>
<dbReference type="InterPro" id="IPR036291">
    <property type="entry name" value="NAD(P)-bd_dom_sf"/>
</dbReference>
<dbReference type="PANTHER" id="PTHR43639:SF1">
    <property type="entry name" value="SHORT-CHAIN DEHYDROGENASE_REDUCTASE FAMILY PROTEIN"/>
    <property type="match status" value="1"/>
</dbReference>
<evidence type="ECO:0000313" key="3">
    <source>
        <dbReference type="EMBL" id="USV98447.1"/>
    </source>
</evidence>
<dbReference type="RefSeq" id="WP_252992324.1">
    <property type="nucleotide sequence ID" value="NZ_CP078013.2"/>
</dbReference>
<evidence type="ECO:0000256" key="1">
    <source>
        <dbReference type="ARBA" id="ARBA00006484"/>
    </source>
</evidence>
<dbReference type="PANTHER" id="PTHR43639">
    <property type="entry name" value="OXIDOREDUCTASE, SHORT-CHAIN DEHYDROGENASE/REDUCTASE FAMILY (AFU_ORTHOLOGUE AFUA_5G02870)"/>
    <property type="match status" value="1"/>
</dbReference>
<dbReference type="EMBL" id="CP078013">
    <property type="protein sequence ID" value="USV98447.1"/>
    <property type="molecule type" value="Genomic_DNA"/>
</dbReference>
<reference evidence="3" key="2">
    <citation type="submission" date="2024-04" db="EMBL/GenBank/DDBJ databases">
        <authorList>
            <person name="Diaz M."/>
            <person name="Bach T."/>
            <person name="Gonzalez Anta G."/>
            <person name="Agaras B."/>
            <person name="Wibberg D."/>
            <person name="Noguera F."/>
            <person name="Canciani W."/>
            <person name="Ybarra T."/>
            <person name="Nunez M.L."/>
            <person name="Valverde C."/>
        </authorList>
    </citation>
    <scope>NUCLEOTIDE SEQUENCE</scope>
    <source>
        <strain evidence="3">1008</strain>
    </source>
</reference>
<sequence length="255" mass="27894">MNNRLEDKVIVIIGADKGLGGVLARVFASEAAIVVVNYSVNRTFAESLVADISSKGGEAVAIRGVTSNATEIEDLFKTVIQLYERLDVLVNNSEIYNPLPAEEKSDISFSAHMEFSTYTYLIAIDKAAKYMVRGGSVLNISSLETFSPSSNSSLLEPVSRTVERLTLALSSELAARSIRVNMIKAKIFFNKEPSELGRHACLSEHIKGRVQLSAERVKSTNYPNDDILSTAVFLVSDESKWINGKLFLSFGSYPG</sequence>
<dbReference type="InterPro" id="IPR002347">
    <property type="entry name" value="SDR_fam"/>
</dbReference>
<dbReference type="SUPFAM" id="SSF51735">
    <property type="entry name" value="NAD(P)-binding Rossmann-fold domains"/>
    <property type="match status" value="1"/>
</dbReference>
<evidence type="ECO:0000256" key="2">
    <source>
        <dbReference type="ARBA" id="ARBA00023002"/>
    </source>
</evidence>
<dbReference type="KEGG" id="ppeg:KUA23_15210"/>
<accession>A0ABD7T9L6</accession>
<dbReference type="Gene3D" id="3.40.50.720">
    <property type="entry name" value="NAD(P)-binding Rossmann-like Domain"/>
    <property type="match status" value="1"/>
</dbReference>
<comment type="similarity">
    <text evidence="1">Belongs to the short-chain dehydrogenases/reductases (SDR) family.</text>
</comment>
<dbReference type="Proteomes" id="UP001056907">
    <property type="component" value="Chromosome"/>
</dbReference>
<protein>
    <submittedName>
        <fullName evidence="3">SDR family oxidoreductase</fullName>
    </submittedName>
</protein>
<organism evidence="3 4">
    <name type="scientific">Pseudomonas pergaminensis</name>
    <dbReference type="NCBI Taxonomy" id="2853159"/>
    <lineage>
        <taxon>Bacteria</taxon>
        <taxon>Pseudomonadati</taxon>
        <taxon>Pseudomonadota</taxon>
        <taxon>Gammaproteobacteria</taxon>
        <taxon>Pseudomonadales</taxon>
        <taxon>Pseudomonadaceae</taxon>
        <taxon>Pseudomonas</taxon>
    </lineage>
</organism>
<dbReference type="AlphaFoldDB" id="A0ABD7T9L6"/>
<dbReference type="GO" id="GO:0016491">
    <property type="term" value="F:oxidoreductase activity"/>
    <property type="evidence" value="ECO:0007669"/>
    <property type="project" value="UniProtKB-KW"/>
</dbReference>
<evidence type="ECO:0000313" key="4">
    <source>
        <dbReference type="Proteomes" id="UP001056907"/>
    </source>
</evidence>
<gene>
    <name evidence="3" type="ORF">KUA23_15210</name>
</gene>
<dbReference type="PRINTS" id="PR00081">
    <property type="entry name" value="GDHRDH"/>
</dbReference>
<dbReference type="Pfam" id="PF13561">
    <property type="entry name" value="adh_short_C2"/>
    <property type="match status" value="1"/>
</dbReference>
<reference evidence="3" key="1">
    <citation type="journal article" date="2022" name="Front. Plant Sci.">
        <title>Agronomic efficiency and genome mining analysis of the wheat-biostimulant rhizospheric bacterium Pseudomonas pergaminensis sp. nov. strain 1008T.</title>
        <authorList>
            <person name="Diaz M."/>
            <person name="Bach T."/>
            <person name="Gonzalez Anta G."/>
            <person name="Agaras B."/>
            <person name="Wibberg D."/>
            <person name="Noguera F."/>
            <person name="Canciani W."/>
            <person name="Valverde C."/>
        </authorList>
    </citation>
    <scope>NUCLEOTIDE SEQUENCE</scope>
    <source>
        <strain evidence="3">1008</strain>
    </source>
</reference>
<keyword evidence="2" id="KW-0560">Oxidoreductase</keyword>
<proteinExistence type="inferred from homology"/>